<keyword evidence="6" id="KW-1185">Reference proteome</keyword>
<feature type="domain" description="GAF" evidence="2">
    <location>
        <begin position="25"/>
        <end position="183"/>
    </location>
</feature>
<dbReference type="PANTHER" id="PTHR33744">
    <property type="entry name" value="CARBOHYDRATE DIACID REGULATOR"/>
    <property type="match status" value="1"/>
</dbReference>
<dbReference type="Proteomes" id="UP000595847">
    <property type="component" value="Chromosome"/>
</dbReference>
<dbReference type="Gene3D" id="3.30.450.40">
    <property type="match status" value="1"/>
</dbReference>
<reference evidence="3 5" key="1">
    <citation type="submission" date="2020-12" db="EMBL/GenBank/DDBJ databases">
        <title>strain FJAT-54423T represents a novel species of the genus Brevibacillus.</title>
        <authorList>
            <person name="Tang R."/>
        </authorList>
    </citation>
    <scope>NUCLEOTIDE SEQUENCE [LARGE SCALE GENOMIC DNA]</scope>
    <source>
        <strain evidence="3 5">FJAT-54423</strain>
    </source>
</reference>
<gene>
    <name evidence="3" type="ORF">JD108_03890</name>
    <name evidence="4" type="ORF">KDJ56_03890</name>
</gene>
<protein>
    <submittedName>
        <fullName evidence="3">Helix-turn-helix domain-containing protein</fullName>
    </submittedName>
</protein>
<dbReference type="Pfam" id="PF17853">
    <property type="entry name" value="GGDEF_2"/>
    <property type="match status" value="1"/>
</dbReference>
<evidence type="ECO:0000313" key="3">
    <source>
        <dbReference type="EMBL" id="QQE75091.1"/>
    </source>
</evidence>
<dbReference type="SUPFAM" id="SSF55781">
    <property type="entry name" value="GAF domain-like"/>
    <property type="match status" value="1"/>
</dbReference>
<dbReference type="AlphaFoldDB" id="A0A7T5JPH3"/>
<dbReference type="Pfam" id="PF13556">
    <property type="entry name" value="HTH_30"/>
    <property type="match status" value="1"/>
</dbReference>
<evidence type="ECO:0000313" key="4">
    <source>
        <dbReference type="EMBL" id="QUO42177.1"/>
    </source>
</evidence>
<dbReference type="InterPro" id="IPR029016">
    <property type="entry name" value="GAF-like_dom_sf"/>
</dbReference>
<evidence type="ECO:0000256" key="1">
    <source>
        <dbReference type="ARBA" id="ARBA00006754"/>
    </source>
</evidence>
<proteinExistence type="inferred from homology"/>
<dbReference type="InterPro" id="IPR051448">
    <property type="entry name" value="CdaR-like_regulators"/>
</dbReference>
<dbReference type="SMART" id="SM00065">
    <property type="entry name" value="GAF"/>
    <property type="match status" value="1"/>
</dbReference>
<dbReference type="InterPro" id="IPR042070">
    <property type="entry name" value="PucR_C-HTH_sf"/>
</dbReference>
<dbReference type="Proteomes" id="UP000677234">
    <property type="component" value="Chromosome"/>
</dbReference>
<dbReference type="InterPro" id="IPR041522">
    <property type="entry name" value="CdaR_GGDEF"/>
</dbReference>
<organism evidence="3 5">
    <name type="scientific">Brevibacillus composti</name>
    <dbReference type="NCBI Taxonomy" id="2796470"/>
    <lineage>
        <taxon>Bacteria</taxon>
        <taxon>Bacillati</taxon>
        <taxon>Bacillota</taxon>
        <taxon>Bacilli</taxon>
        <taxon>Bacillales</taxon>
        <taxon>Paenibacillaceae</taxon>
        <taxon>Brevibacillus</taxon>
    </lineage>
</organism>
<dbReference type="RefSeq" id="WP_198828624.1">
    <property type="nucleotide sequence ID" value="NZ_CP066308.1"/>
</dbReference>
<dbReference type="EMBL" id="CP073708">
    <property type="protein sequence ID" value="QUO42177.1"/>
    <property type="molecule type" value="Genomic_DNA"/>
</dbReference>
<dbReference type="InterPro" id="IPR003018">
    <property type="entry name" value="GAF"/>
</dbReference>
<dbReference type="InterPro" id="IPR025736">
    <property type="entry name" value="PucR_C-HTH_dom"/>
</dbReference>
<comment type="similarity">
    <text evidence="1">Belongs to the CdaR family.</text>
</comment>
<sequence length="611" mass="68749">MNDALTHRQLQSLIEVSNVLNSSLDIDTIIDSIMHVTVSVIDAADGGVLFLYDRDQGYLIAKSTTGFDPKILEQVRLRPGESMTGLAFSARQCLIFEDPEEVERTTATLTPDNLRMMLTSVPTPPQSAICAPIMSKGECIGVITLDSFQPDSHFTQEDIRLLKAISHQAAVALEKAQLYREKQRAIRQLESLNYTITKQNEMLSRSVDIHGHLADLVLSGEGLSSIVRYLNEIFRCQTLLFDEVGELVELACHRSISENALTSIKQIAVAPVDAAKNCSVVEVDGSSFHLVSLPLGSKPTQLGFMAVLSVEPMDEIDLSALEHACTVIALELVKAQAISETQQRLKGEFIEGLFSGKVDEALIQQARHLKLDPNRNYLAMIIQCRHHVEDMQRVNRRRKLMELVNRIFIERFPHSLVVSKQDQIIILLSFSTAKSTASYTRQLTDFAHQFHWEIADMGWGQDVKIALGRAKSGLIHVGKSAQEAQKGLQFLKSYSINKNVISYSELGVQRLLLQNSEEELLDFIQETIGPLLEYESHRKGDLLSTLLEYLERNQNGKETAEVLHIHTNTLNYRLKRIEEILSMDLTDSEQFLNLHLAVRLHQYLDANGFHR</sequence>
<dbReference type="KEGG" id="bcop:JD108_03890"/>
<dbReference type="PANTHER" id="PTHR33744:SF1">
    <property type="entry name" value="DNA-BINDING TRANSCRIPTIONAL ACTIVATOR ADER"/>
    <property type="match status" value="1"/>
</dbReference>
<name>A0A7T5JPH3_9BACL</name>
<evidence type="ECO:0000313" key="5">
    <source>
        <dbReference type="Proteomes" id="UP000595847"/>
    </source>
</evidence>
<dbReference type="Gene3D" id="1.10.10.2840">
    <property type="entry name" value="PucR C-terminal helix-turn-helix domain"/>
    <property type="match status" value="1"/>
</dbReference>
<reference evidence="4" key="2">
    <citation type="submission" date="2021-04" db="EMBL/GenBank/DDBJ databases">
        <title>Brevibacillus composti FJAT-54423, complete genome.</title>
        <authorList>
            <person name="Tang R."/>
        </authorList>
    </citation>
    <scope>NUCLEOTIDE SEQUENCE</scope>
    <source>
        <strain evidence="4">FJAT-54424</strain>
    </source>
</reference>
<dbReference type="Pfam" id="PF13185">
    <property type="entry name" value="GAF_2"/>
    <property type="match status" value="1"/>
</dbReference>
<accession>A0A7T5JPH3</accession>
<evidence type="ECO:0000313" key="6">
    <source>
        <dbReference type="Proteomes" id="UP000677234"/>
    </source>
</evidence>
<evidence type="ECO:0000259" key="2">
    <source>
        <dbReference type="SMART" id="SM00065"/>
    </source>
</evidence>
<dbReference type="EMBL" id="CP066308">
    <property type="protein sequence ID" value="QQE75091.1"/>
    <property type="molecule type" value="Genomic_DNA"/>
</dbReference>